<dbReference type="AlphaFoldDB" id="A0A6M3JNT4"/>
<gene>
    <name evidence="1" type="ORF">MM415A03590_0004</name>
</gene>
<accession>A0A6M3JNT4</accession>
<proteinExistence type="predicted"/>
<protein>
    <submittedName>
        <fullName evidence="1">Uncharacterized protein</fullName>
    </submittedName>
</protein>
<sequence length="383" mass="43296">MAIHTAKGQCKHGEFDLLRGCPQCVSERLAQQLKEKLKTNIVKVKYISDSGELSNREYTYLTVDRLNVDDIVTVPVRDTTAKAVVSVVDVAETEIEAFKDKVKTIPTGSKVKVEPHTTEELSQTEIEAIAKDIEERRARGIRPEQDEMEDGLNSEGLTLVIDEAPKAGFDNQIALVKVKPSEDVQVQSWYNEALGLQKYAEARIIKTVEDLKPANDDLVTIRRLRKAIEEKRKEYVKPLQDHVKSINDAFKILSEPIEIADKVTSQKMLAFTSEQDRIRSEQERINAERIKLAQDEMELNGELTESVNLVEVIQEVPTTIKTEVGTTGQRDNWKWEVQDINQVPREYLVINAGMLTPIVKASKGKIVIPGIRIFNEPILATRQ</sequence>
<organism evidence="1">
    <name type="scientific">viral metagenome</name>
    <dbReference type="NCBI Taxonomy" id="1070528"/>
    <lineage>
        <taxon>unclassified sequences</taxon>
        <taxon>metagenomes</taxon>
        <taxon>organismal metagenomes</taxon>
    </lineage>
</organism>
<dbReference type="EMBL" id="MT141813">
    <property type="protein sequence ID" value="QJA70691.1"/>
    <property type="molecule type" value="Genomic_DNA"/>
</dbReference>
<name>A0A6M3JNT4_9ZZZZ</name>
<reference evidence="1" key="1">
    <citation type="submission" date="2020-03" db="EMBL/GenBank/DDBJ databases">
        <title>The deep terrestrial virosphere.</title>
        <authorList>
            <person name="Holmfeldt K."/>
            <person name="Nilsson E."/>
            <person name="Simone D."/>
            <person name="Lopez-Fernandez M."/>
            <person name="Wu X."/>
            <person name="de Brujin I."/>
            <person name="Lundin D."/>
            <person name="Andersson A."/>
            <person name="Bertilsson S."/>
            <person name="Dopson M."/>
        </authorList>
    </citation>
    <scope>NUCLEOTIDE SEQUENCE</scope>
    <source>
        <strain evidence="1">MM415A03590</strain>
    </source>
</reference>
<evidence type="ECO:0000313" key="1">
    <source>
        <dbReference type="EMBL" id="QJA70691.1"/>
    </source>
</evidence>